<keyword evidence="4" id="KW-0808">Transferase</keyword>
<dbReference type="Pfam" id="PF00202">
    <property type="entry name" value="Aminotran_3"/>
    <property type="match status" value="1"/>
</dbReference>
<reference evidence="5" key="2">
    <citation type="submission" date="2011-01" db="EMBL/GenBank/DDBJ databases">
        <title>The complete genome of Deinococcus maricopensis DSM 21211.</title>
        <authorList>
            <consortium name="US DOE Joint Genome Institute (JGI-PGF)"/>
            <person name="Lucas S."/>
            <person name="Copeland A."/>
            <person name="Lapidus A."/>
            <person name="Goodwin L."/>
            <person name="Pitluck S."/>
            <person name="Kyrpides N."/>
            <person name="Mavromatis K."/>
            <person name="Pagani I."/>
            <person name="Ivanova N."/>
            <person name="Ovchinnikova G."/>
            <person name="Zeytun A."/>
            <person name="Detter J.C."/>
            <person name="Han C."/>
            <person name="Land M."/>
            <person name="Hauser L."/>
            <person name="Markowitz V."/>
            <person name="Cheng J.-F."/>
            <person name="Hugenholtz P."/>
            <person name="Woyke T."/>
            <person name="Wu D."/>
            <person name="Pukall R."/>
            <person name="Gehrich-Schroeter G."/>
            <person name="Brambilla E."/>
            <person name="Klenk H.-P."/>
            <person name="Eisen J.A."/>
        </authorList>
    </citation>
    <scope>NUCLEOTIDE SEQUENCE [LARGE SCALE GENOMIC DNA]</scope>
    <source>
        <strain evidence="5">DSM 21211 / LMG 22137 / NRRL B-23946 / LB-34</strain>
    </source>
</reference>
<accession>E8U994</accession>
<keyword evidence="4" id="KW-0032">Aminotransferase</keyword>
<gene>
    <name evidence="4" type="ordered locus">Deima_1988</name>
</gene>
<dbReference type="HOGENOM" id="CLU_016922_4_0_0"/>
<reference evidence="4 5" key="1">
    <citation type="journal article" date="2011" name="Stand. Genomic Sci.">
        <title>Complete genome sequence of Deinococcus maricopensis type strain (LB-34).</title>
        <authorList>
            <person name="Pukall R."/>
            <person name="Zeytun A."/>
            <person name="Lucas S."/>
            <person name="Lapidus A."/>
            <person name="Hammon N."/>
            <person name="Deshpande S."/>
            <person name="Nolan M."/>
            <person name="Cheng J.F."/>
            <person name="Pitluck S."/>
            <person name="Liolios K."/>
            <person name="Pagani I."/>
            <person name="Mikhailova N."/>
            <person name="Ivanova N."/>
            <person name="Mavromatis K."/>
            <person name="Pati A."/>
            <person name="Tapia R."/>
            <person name="Han C."/>
            <person name="Goodwin L."/>
            <person name="Chen A."/>
            <person name="Palaniappan K."/>
            <person name="Land M."/>
            <person name="Hauser L."/>
            <person name="Chang Y.J."/>
            <person name="Jeffries C.D."/>
            <person name="Brambilla E.M."/>
            <person name="Rohde M."/>
            <person name="Goker M."/>
            <person name="Detter J.C."/>
            <person name="Woyke T."/>
            <person name="Bristow J."/>
            <person name="Eisen J.A."/>
            <person name="Markowitz V."/>
            <person name="Hugenholtz P."/>
            <person name="Kyrpides N.C."/>
            <person name="Klenk H.P."/>
        </authorList>
    </citation>
    <scope>NUCLEOTIDE SEQUENCE [LARGE SCALE GENOMIC DNA]</scope>
    <source>
        <strain evidence="5">DSM 21211 / LMG 22137 / NRRL B-23946 / LB-34</strain>
    </source>
</reference>
<evidence type="ECO:0000313" key="4">
    <source>
        <dbReference type="EMBL" id="ADV67633.1"/>
    </source>
</evidence>
<evidence type="ECO:0000256" key="2">
    <source>
        <dbReference type="ARBA" id="ARBA00022898"/>
    </source>
</evidence>
<sequence length="432" mass="45187">MSSVFYRSKKPYPVAVRGEGAYLIDEHGRRYLDGASGALVANLGHGNARIADAMRAQALTLPFVHGSQFTSPVLEAYAARLAGLLSTPGYRFWAVSGGSEATESAIKLARQYHAERGDTGRYKIITRRPSYHGASLGSLAASGMGARRELYTPLMNDAAWPKMPKPDPQLDGREDARRLEAVIQEAGAGTVAAFMAEPVVGASDAALAPNSGYYAEIAAICARHGMLFIADEVMTGLGRAGSLFATAQWATPEWNGTPDIVVLGKGLAAGYAPLAGLLASPDVYDTVMGGSGAFKHGFTYAGHPVSVAAGAAALDILQEQDLVTRSATLGTRLLDGLRDLQREAPAILEVRGRGLMLGLVLGDPDTGEAYAAPGIAERVGRAAMAAGLITYPGSGAVDGVRGDHLLLGPPLTLQDTEADELLALLREAFRTA</sequence>
<proteinExistence type="inferred from homology"/>
<dbReference type="AlphaFoldDB" id="E8U994"/>
<dbReference type="KEGG" id="dmr:Deima_1988"/>
<dbReference type="EMBL" id="CP002454">
    <property type="protein sequence ID" value="ADV67633.1"/>
    <property type="molecule type" value="Genomic_DNA"/>
</dbReference>
<dbReference type="GO" id="GO:0030170">
    <property type="term" value="F:pyridoxal phosphate binding"/>
    <property type="evidence" value="ECO:0007669"/>
    <property type="project" value="InterPro"/>
</dbReference>
<dbReference type="PANTHER" id="PTHR43094">
    <property type="entry name" value="AMINOTRANSFERASE"/>
    <property type="match status" value="1"/>
</dbReference>
<dbReference type="CDD" id="cd00610">
    <property type="entry name" value="OAT_like"/>
    <property type="match status" value="1"/>
</dbReference>
<dbReference type="OrthoDB" id="9807885at2"/>
<dbReference type="PIRSF" id="PIRSF000521">
    <property type="entry name" value="Transaminase_4ab_Lys_Orn"/>
    <property type="match status" value="1"/>
</dbReference>
<evidence type="ECO:0000313" key="5">
    <source>
        <dbReference type="Proteomes" id="UP000008635"/>
    </source>
</evidence>
<dbReference type="GO" id="GO:0003992">
    <property type="term" value="F:N2-acetyl-L-ornithine:2-oxoglutarate 5-aminotransferase activity"/>
    <property type="evidence" value="ECO:0007669"/>
    <property type="project" value="UniProtKB-EC"/>
</dbReference>
<name>E8U994_DEIML</name>
<dbReference type="InterPro" id="IPR015421">
    <property type="entry name" value="PyrdxlP-dep_Trfase_major"/>
</dbReference>
<dbReference type="SUPFAM" id="SSF53383">
    <property type="entry name" value="PLP-dependent transferases"/>
    <property type="match status" value="1"/>
</dbReference>
<dbReference type="RefSeq" id="WP_013557138.1">
    <property type="nucleotide sequence ID" value="NC_014958.1"/>
</dbReference>
<dbReference type="Proteomes" id="UP000008635">
    <property type="component" value="Chromosome"/>
</dbReference>
<protein>
    <submittedName>
        <fullName evidence="4">Acetylornithine transaminase</fullName>
        <ecNumber evidence="4">2.6.1.11</ecNumber>
    </submittedName>
</protein>
<keyword evidence="5" id="KW-1185">Reference proteome</keyword>
<comment type="similarity">
    <text evidence="1 3">Belongs to the class-III pyridoxal-phosphate-dependent aminotransferase family.</text>
</comment>
<dbReference type="InterPro" id="IPR005814">
    <property type="entry name" value="Aminotrans_3"/>
</dbReference>
<dbReference type="Gene3D" id="3.40.640.10">
    <property type="entry name" value="Type I PLP-dependent aspartate aminotransferase-like (Major domain)"/>
    <property type="match status" value="1"/>
</dbReference>
<organism evidence="4 5">
    <name type="scientific">Deinococcus maricopensis (strain DSM 21211 / LMG 22137 / NRRL B-23946 / LB-34)</name>
    <dbReference type="NCBI Taxonomy" id="709986"/>
    <lineage>
        <taxon>Bacteria</taxon>
        <taxon>Thermotogati</taxon>
        <taxon>Deinococcota</taxon>
        <taxon>Deinococci</taxon>
        <taxon>Deinococcales</taxon>
        <taxon>Deinococcaceae</taxon>
        <taxon>Deinococcus</taxon>
    </lineage>
</organism>
<dbReference type="Gene3D" id="3.90.1150.10">
    <property type="entry name" value="Aspartate Aminotransferase, domain 1"/>
    <property type="match status" value="1"/>
</dbReference>
<dbReference type="eggNOG" id="COG0161">
    <property type="taxonomic scope" value="Bacteria"/>
</dbReference>
<dbReference type="InterPro" id="IPR015422">
    <property type="entry name" value="PyrdxlP-dep_Trfase_small"/>
</dbReference>
<dbReference type="PANTHER" id="PTHR43094:SF1">
    <property type="entry name" value="AMINOTRANSFERASE CLASS-III"/>
    <property type="match status" value="1"/>
</dbReference>
<dbReference type="STRING" id="709986.Deima_1988"/>
<dbReference type="EC" id="2.6.1.11" evidence="4"/>
<evidence type="ECO:0000256" key="1">
    <source>
        <dbReference type="ARBA" id="ARBA00008954"/>
    </source>
</evidence>
<keyword evidence="2 3" id="KW-0663">Pyridoxal phosphate</keyword>
<evidence type="ECO:0000256" key="3">
    <source>
        <dbReference type="RuleBase" id="RU003560"/>
    </source>
</evidence>
<dbReference type="InterPro" id="IPR015424">
    <property type="entry name" value="PyrdxlP-dep_Trfase"/>
</dbReference>